<feature type="transmembrane region" description="Helical" evidence="1">
    <location>
        <begin position="20"/>
        <end position="44"/>
    </location>
</feature>
<evidence type="ECO:0000313" key="2">
    <source>
        <dbReference type="EMBL" id="KYC47474.1"/>
    </source>
</evidence>
<evidence type="ECO:0000256" key="1">
    <source>
        <dbReference type="SAM" id="Phobius"/>
    </source>
</evidence>
<keyword evidence="1" id="KW-1133">Transmembrane helix</keyword>
<dbReference type="AlphaFoldDB" id="A0A150IS24"/>
<keyword evidence="1" id="KW-0812">Transmembrane</keyword>
<evidence type="ECO:0000313" key="3">
    <source>
        <dbReference type="Proteomes" id="UP000075398"/>
    </source>
</evidence>
<comment type="caution">
    <text evidence="2">The sequence shown here is derived from an EMBL/GenBank/DDBJ whole genome shotgun (WGS) entry which is preliminary data.</text>
</comment>
<protein>
    <submittedName>
        <fullName evidence="2">Hydrogenase subunit EhbG</fullName>
    </submittedName>
</protein>
<feature type="transmembrane region" description="Helical" evidence="1">
    <location>
        <begin position="83"/>
        <end position="102"/>
    </location>
</feature>
<accession>A0A150IS24</accession>
<keyword evidence="1" id="KW-0472">Membrane</keyword>
<feature type="transmembrane region" description="Helical" evidence="1">
    <location>
        <begin position="51"/>
        <end position="71"/>
    </location>
</feature>
<dbReference type="Proteomes" id="UP000075398">
    <property type="component" value="Unassembled WGS sequence"/>
</dbReference>
<sequence length="103" mass="11296">MLDKVYEIFHEKMKDKDQGMGIGSALTSEFLMLSFLLIGAILVLRTANSTILAFGTLIMLAGILFTVPTVFKVEKENSDSINLSSFYVALTLALLFIIFLGGI</sequence>
<proteinExistence type="predicted"/>
<name>A0A150IS24_9EURY</name>
<gene>
    <name evidence="2" type="ORF">AMQ22_01964</name>
</gene>
<reference evidence="2 3" key="1">
    <citation type="journal article" date="2016" name="ISME J.">
        <title>Chasing the elusive Euryarchaeota class WSA2: genomes reveal a uniquely fastidious methyl-reducing methanogen.</title>
        <authorList>
            <person name="Nobu M.K."/>
            <person name="Narihiro T."/>
            <person name="Kuroda K."/>
            <person name="Mei R."/>
            <person name="Liu W.T."/>
        </authorList>
    </citation>
    <scope>NUCLEOTIDE SEQUENCE [LARGE SCALE GENOMIC DNA]</scope>
    <source>
        <strain evidence="2">U1lsi0528_Bin055</strain>
    </source>
</reference>
<organism evidence="2 3">
    <name type="scientific">Candidatus Methanofastidiosum methylothiophilum</name>
    <dbReference type="NCBI Taxonomy" id="1705564"/>
    <lineage>
        <taxon>Archaea</taxon>
        <taxon>Methanobacteriati</taxon>
        <taxon>Methanobacteriota</taxon>
        <taxon>Stenosarchaea group</taxon>
        <taxon>Candidatus Methanofastidiosia</taxon>
        <taxon>Candidatus Methanofastidiosales</taxon>
        <taxon>Candidatus Methanofastidiosaceae</taxon>
        <taxon>Candidatus Methanofastidiosum</taxon>
    </lineage>
</organism>
<dbReference type="EMBL" id="LNGC01000150">
    <property type="protein sequence ID" value="KYC47474.1"/>
    <property type="molecule type" value="Genomic_DNA"/>
</dbReference>